<organism evidence="1 2">
    <name type="scientific">Candidula unifasciata</name>
    <dbReference type="NCBI Taxonomy" id="100452"/>
    <lineage>
        <taxon>Eukaryota</taxon>
        <taxon>Metazoa</taxon>
        <taxon>Spiralia</taxon>
        <taxon>Lophotrochozoa</taxon>
        <taxon>Mollusca</taxon>
        <taxon>Gastropoda</taxon>
        <taxon>Heterobranchia</taxon>
        <taxon>Euthyneura</taxon>
        <taxon>Panpulmonata</taxon>
        <taxon>Eupulmonata</taxon>
        <taxon>Stylommatophora</taxon>
        <taxon>Helicina</taxon>
        <taxon>Helicoidea</taxon>
        <taxon>Geomitridae</taxon>
        <taxon>Candidula</taxon>
    </lineage>
</organism>
<sequence>IMNSFETRQEALKTSAVAYLATCKGNRCLQDSFWNNLTKFTKTVMSRKYFGVSKMNDLLSDKLSDVLVCDGTFVSLRQPPPPRHQLNEVLVVDSDSDEECSISGVDVAGARGRKENMAADANYPDKQFLDRVISILFPLNGQCGYWQFIEKYHSKYGPLQDIENKIKSHGEFVSHIGDTLYLMPKAYDYRNALNGSVNLQNVSQNVTVPASSTMNVRQPWGSGVSLS</sequence>
<accession>A0A8S4A2Z8</accession>
<protein>
    <submittedName>
        <fullName evidence="1">Uncharacterized protein</fullName>
    </submittedName>
</protein>
<reference evidence="1" key="1">
    <citation type="submission" date="2021-04" db="EMBL/GenBank/DDBJ databases">
        <authorList>
            <consortium name="Molecular Ecology Group"/>
        </authorList>
    </citation>
    <scope>NUCLEOTIDE SEQUENCE</scope>
</reference>
<evidence type="ECO:0000313" key="1">
    <source>
        <dbReference type="EMBL" id="CAG5134710.1"/>
    </source>
</evidence>
<keyword evidence="2" id="KW-1185">Reference proteome</keyword>
<dbReference type="EMBL" id="CAJHNH020007523">
    <property type="protein sequence ID" value="CAG5134710.1"/>
    <property type="molecule type" value="Genomic_DNA"/>
</dbReference>
<name>A0A8S4A2Z8_9EUPU</name>
<feature type="non-terminal residue" evidence="1">
    <location>
        <position position="1"/>
    </location>
</feature>
<dbReference type="Proteomes" id="UP000678393">
    <property type="component" value="Unassembled WGS sequence"/>
</dbReference>
<proteinExistence type="predicted"/>
<evidence type="ECO:0000313" key="2">
    <source>
        <dbReference type="Proteomes" id="UP000678393"/>
    </source>
</evidence>
<feature type="non-terminal residue" evidence="1">
    <location>
        <position position="227"/>
    </location>
</feature>
<gene>
    <name evidence="1" type="ORF">CUNI_LOCUS20268</name>
</gene>
<comment type="caution">
    <text evidence="1">The sequence shown here is derived from an EMBL/GenBank/DDBJ whole genome shotgun (WGS) entry which is preliminary data.</text>
</comment>
<dbReference type="AlphaFoldDB" id="A0A8S4A2Z8"/>